<dbReference type="InterPro" id="IPR008920">
    <property type="entry name" value="TF_FadR/GntR_C"/>
</dbReference>
<dbReference type="PROSITE" id="PS50949">
    <property type="entry name" value="HTH_GNTR"/>
    <property type="match status" value="1"/>
</dbReference>
<evidence type="ECO:0000256" key="3">
    <source>
        <dbReference type="ARBA" id="ARBA00023163"/>
    </source>
</evidence>
<dbReference type="Gene3D" id="1.20.120.530">
    <property type="entry name" value="GntR ligand-binding domain-like"/>
    <property type="match status" value="1"/>
</dbReference>
<dbReference type="SUPFAM" id="SSF46785">
    <property type="entry name" value="Winged helix' DNA-binding domain"/>
    <property type="match status" value="1"/>
</dbReference>
<keyword evidence="3" id="KW-0804">Transcription</keyword>
<dbReference type="EMBL" id="BRXR01000001">
    <property type="protein sequence ID" value="GLC31834.1"/>
    <property type="molecule type" value="Genomic_DNA"/>
</dbReference>
<dbReference type="InterPro" id="IPR000524">
    <property type="entry name" value="Tscrpt_reg_HTH_GntR"/>
</dbReference>
<gene>
    <name evidence="5" type="ORF">bsdE14_32440</name>
</gene>
<keyword evidence="1" id="KW-0805">Transcription regulation</keyword>
<protein>
    <submittedName>
        <fullName evidence="5">GntR family transcriptional regulator</fullName>
    </submittedName>
</protein>
<dbReference type="Pfam" id="PF00392">
    <property type="entry name" value="GntR"/>
    <property type="match status" value="1"/>
</dbReference>
<accession>A0ABQ5N9F5</accession>
<evidence type="ECO:0000259" key="4">
    <source>
        <dbReference type="PROSITE" id="PS50949"/>
    </source>
</evidence>
<dbReference type="SMART" id="SM00345">
    <property type="entry name" value="HTH_GNTR"/>
    <property type="match status" value="1"/>
</dbReference>
<keyword evidence="2" id="KW-0238">DNA-binding</keyword>
<comment type="caution">
    <text evidence="5">The sequence shown here is derived from an EMBL/GenBank/DDBJ whole genome shotgun (WGS) entry which is preliminary data.</text>
</comment>
<dbReference type="Gene3D" id="1.10.10.10">
    <property type="entry name" value="Winged helix-like DNA-binding domain superfamily/Winged helix DNA-binding domain"/>
    <property type="match status" value="1"/>
</dbReference>
<reference evidence="5 6" key="1">
    <citation type="journal article" date="2024" name="Int. J. Syst. Evol. Microbiol.">
        <title>Clostridium omnivorum sp. nov., isolated from anoxic soil under the treatment of reductive soil disinfestation.</title>
        <authorList>
            <person name="Ueki A."/>
            <person name="Tonouchi A."/>
            <person name="Kaku N."/>
            <person name="Honma S."/>
            <person name="Ueki K."/>
        </authorList>
    </citation>
    <scope>NUCLEOTIDE SEQUENCE [LARGE SCALE GENOMIC DNA]</scope>
    <source>
        <strain evidence="5 6">E14</strain>
    </source>
</reference>
<organism evidence="5 6">
    <name type="scientific">Clostridium omnivorum</name>
    <dbReference type="NCBI Taxonomy" id="1604902"/>
    <lineage>
        <taxon>Bacteria</taxon>
        <taxon>Bacillati</taxon>
        <taxon>Bacillota</taxon>
        <taxon>Clostridia</taxon>
        <taxon>Eubacteriales</taxon>
        <taxon>Clostridiaceae</taxon>
        <taxon>Clostridium</taxon>
    </lineage>
</organism>
<dbReference type="Pfam" id="PF07729">
    <property type="entry name" value="FCD"/>
    <property type="match status" value="1"/>
</dbReference>
<dbReference type="SUPFAM" id="SSF48008">
    <property type="entry name" value="GntR ligand-binding domain-like"/>
    <property type="match status" value="1"/>
</dbReference>
<dbReference type="InterPro" id="IPR036390">
    <property type="entry name" value="WH_DNA-bd_sf"/>
</dbReference>
<evidence type="ECO:0000256" key="2">
    <source>
        <dbReference type="ARBA" id="ARBA00023125"/>
    </source>
</evidence>
<dbReference type="PRINTS" id="PR00035">
    <property type="entry name" value="HTHGNTR"/>
</dbReference>
<dbReference type="PANTHER" id="PTHR43537:SF43">
    <property type="entry name" value="GNTR-FAMILY TRANSCRIPTIONAL REGULATOR"/>
    <property type="match status" value="1"/>
</dbReference>
<dbReference type="CDD" id="cd07377">
    <property type="entry name" value="WHTH_GntR"/>
    <property type="match status" value="1"/>
</dbReference>
<evidence type="ECO:0000256" key="1">
    <source>
        <dbReference type="ARBA" id="ARBA00023015"/>
    </source>
</evidence>
<dbReference type="PANTHER" id="PTHR43537">
    <property type="entry name" value="TRANSCRIPTIONAL REGULATOR, GNTR FAMILY"/>
    <property type="match status" value="1"/>
</dbReference>
<sequence length="228" mass="25725">MLNPIKNTKIYEKVMEQIKQLVKEGKLNRGDKLPSERDLSDQLQVSRTSVREALRALETLGLVEAKHGEGNFINDNLENSLLEPLSIVFLLLGSKSEEILELRKILEPETAAIAAKKITNAQIIELKKLADELNNTENVEASAFLDKQFHYKIAEASGNLLISTIMFSLSSLIEEYIENSQIHTFNKDLVKVHHEEICRALETHDCTAASEAVKKHLEFTSVKQNQAF</sequence>
<feature type="domain" description="HTH gntR-type" evidence="4">
    <location>
        <begin position="8"/>
        <end position="76"/>
    </location>
</feature>
<dbReference type="SMART" id="SM00895">
    <property type="entry name" value="FCD"/>
    <property type="match status" value="1"/>
</dbReference>
<dbReference type="InterPro" id="IPR036388">
    <property type="entry name" value="WH-like_DNA-bd_sf"/>
</dbReference>
<keyword evidence="6" id="KW-1185">Reference proteome</keyword>
<proteinExistence type="predicted"/>
<name>A0ABQ5N9F5_9CLOT</name>
<evidence type="ECO:0000313" key="6">
    <source>
        <dbReference type="Proteomes" id="UP001208567"/>
    </source>
</evidence>
<dbReference type="InterPro" id="IPR011711">
    <property type="entry name" value="GntR_C"/>
</dbReference>
<dbReference type="RefSeq" id="WP_264851158.1">
    <property type="nucleotide sequence ID" value="NZ_BRXR01000001.1"/>
</dbReference>
<dbReference type="Proteomes" id="UP001208567">
    <property type="component" value="Unassembled WGS sequence"/>
</dbReference>
<evidence type="ECO:0000313" key="5">
    <source>
        <dbReference type="EMBL" id="GLC31834.1"/>
    </source>
</evidence>